<feature type="domain" description="ATP-grasp" evidence="1">
    <location>
        <begin position="84"/>
        <end position="234"/>
    </location>
</feature>
<proteinExistence type="predicted"/>
<dbReference type="InterPro" id="IPR041261">
    <property type="entry name" value="R2K_2"/>
</dbReference>
<sequence length="246" mass="27454">MSIKLVYIQSQNGIPATDSFYRAWDGFRKRGVRCELFEPSQLEALPLTRDTLVAGGVPIVEAALTKLGVPVPVADNLPACLAKYRGRKVWSSTWSTLRSEYGQKALSEPLWVKPLRRNKGFPSVAVYGTDDMPDATRLPDGHEVLVSEYVTFVSEWRCFVRNGQILDVCRYQGDVFRYPDPQVIKNAIADHSPIAPAGYGIDFGVLTTGRTVLVEVNEGYSLNPYGLESMEYSELLEARWGELMGK</sequence>
<dbReference type="EMBL" id="LR593886">
    <property type="protein sequence ID" value="VTR98440.1"/>
    <property type="molecule type" value="Genomic_DNA"/>
</dbReference>
<reference evidence="2 3" key="1">
    <citation type="submission" date="2019-05" db="EMBL/GenBank/DDBJ databases">
        <authorList>
            <consortium name="Science for Life Laboratories"/>
        </authorList>
    </citation>
    <scope>NUCLEOTIDE SEQUENCE [LARGE SCALE GENOMIC DNA]</scope>
    <source>
        <strain evidence="2">Soil9</strain>
    </source>
</reference>
<evidence type="ECO:0000313" key="2">
    <source>
        <dbReference type="EMBL" id="VTR98440.1"/>
    </source>
</evidence>
<dbReference type="SUPFAM" id="SSF56059">
    <property type="entry name" value="Glutathione synthetase ATP-binding domain-like"/>
    <property type="match status" value="1"/>
</dbReference>
<organism evidence="2 3">
    <name type="scientific">Gemmata massiliana</name>
    <dbReference type="NCBI Taxonomy" id="1210884"/>
    <lineage>
        <taxon>Bacteria</taxon>
        <taxon>Pseudomonadati</taxon>
        <taxon>Planctomycetota</taxon>
        <taxon>Planctomycetia</taxon>
        <taxon>Gemmatales</taxon>
        <taxon>Gemmataceae</taxon>
        <taxon>Gemmata</taxon>
    </lineage>
</organism>
<dbReference type="AlphaFoldDB" id="A0A6P2DDJ1"/>
<name>A0A6P2DDJ1_9BACT</name>
<protein>
    <recommendedName>
        <fullName evidence="1">ATP-grasp domain-containing protein</fullName>
    </recommendedName>
</protein>
<evidence type="ECO:0000259" key="1">
    <source>
        <dbReference type="Pfam" id="PF18299"/>
    </source>
</evidence>
<gene>
    <name evidence="2" type="ORF">SOIL9_02740</name>
</gene>
<keyword evidence="3" id="KW-1185">Reference proteome</keyword>
<evidence type="ECO:0000313" key="3">
    <source>
        <dbReference type="Proteomes" id="UP000464178"/>
    </source>
</evidence>
<dbReference type="Proteomes" id="UP000464178">
    <property type="component" value="Chromosome"/>
</dbReference>
<dbReference type="RefSeq" id="WP_162671596.1">
    <property type="nucleotide sequence ID" value="NZ_LR593886.1"/>
</dbReference>
<dbReference type="Pfam" id="PF18299">
    <property type="entry name" value="R2K_2"/>
    <property type="match status" value="1"/>
</dbReference>
<accession>A0A6P2DDJ1</accession>
<dbReference type="KEGG" id="gms:SOIL9_02740"/>